<dbReference type="Pfam" id="PF06941">
    <property type="entry name" value="NT5C"/>
    <property type="match status" value="1"/>
</dbReference>
<dbReference type="GO" id="GO:0009264">
    <property type="term" value="P:deoxyribonucleotide catabolic process"/>
    <property type="evidence" value="ECO:0007669"/>
    <property type="project" value="InterPro"/>
</dbReference>
<comment type="caution">
    <text evidence="3">The sequence shown here is derived from an EMBL/GenBank/DDBJ whole genome shotgun (WGS) entry which is preliminary data.</text>
</comment>
<dbReference type="Gene3D" id="3.40.50.1000">
    <property type="entry name" value="HAD superfamily/HAD-like"/>
    <property type="match status" value="1"/>
</dbReference>
<dbReference type="EMBL" id="PFRD01000033">
    <property type="protein sequence ID" value="PJC56371.1"/>
    <property type="molecule type" value="Genomic_DNA"/>
</dbReference>
<name>A0A2M8FFK2_9BACT</name>
<evidence type="ECO:0000313" key="4">
    <source>
        <dbReference type="Proteomes" id="UP000230391"/>
    </source>
</evidence>
<evidence type="ECO:0000256" key="2">
    <source>
        <dbReference type="PIRSR" id="PIRSR610708-1"/>
    </source>
</evidence>
<dbReference type="AlphaFoldDB" id="A0A2M8FFK2"/>
<proteinExistence type="inferred from homology"/>
<dbReference type="InterPro" id="IPR010708">
    <property type="entry name" value="5'(3')-deoxyribonucleotidase"/>
</dbReference>
<sequence>MNHKKKGKQMKIGLDFDGVLSDCGKLKSYAANKLYGLYIPPEKFKKEIVIGGGHLTAEQYHNLQKMIYGTREMGLLMEPVGGMFEAISQLLAWGHTILIVTSRGQAELEIAKEWSVKQGLALDFIGVGCSVSKATACVGLDVYIDDDLDKLEPLVGIVEHRFLFSWDYNSHLDEGTIAERIGSWVEFCKTIESL</sequence>
<dbReference type="SUPFAM" id="SSF56784">
    <property type="entry name" value="HAD-like"/>
    <property type="match status" value="1"/>
</dbReference>
<reference evidence="4" key="1">
    <citation type="submission" date="2017-09" db="EMBL/GenBank/DDBJ databases">
        <title>Depth-based differentiation of microbial function through sediment-hosted aquifers and enrichment of novel symbionts in the deep terrestrial subsurface.</title>
        <authorList>
            <person name="Probst A.J."/>
            <person name="Ladd B."/>
            <person name="Jarett J.K."/>
            <person name="Geller-Mcgrath D.E."/>
            <person name="Sieber C.M.K."/>
            <person name="Emerson J.B."/>
            <person name="Anantharaman K."/>
            <person name="Thomas B.C."/>
            <person name="Malmstrom R."/>
            <person name="Stieglmeier M."/>
            <person name="Klingl A."/>
            <person name="Woyke T."/>
            <person name="Ryan C.M."/>
            <person name="Banfield J.F."/>
        </authorList>
    </citation>
    <scope>NUCLEOTIDE SEQUENCE [LARGE SCALE GENOMIC DNA]</scope>
</reference>
<evidence type="ECO:0008006" key="5">
    <source>
        <dbReference type="Google" id="ProtNLM"/>
    </source>
</evidence>
<dbReference type="InterPro" id="IPR023214">
    <property type="entry name" value="HAD_sf"/>
</dbReference>
<feature type="active site" description="Nucleophile" evidence="2">
    <location>
        <position position="15"/>
    </location>
</feature>
<accession>A0A2M8FFK2</accession>
<gene>
    <name evidence="3" type="ORF">CO026_00670</name>
</gene>
<comment type="similarity">
    <text evidence="1">Belongs to the 5'(3')-deoxyribonucleotidase family.</text>
</comment>
<protein>
    <recommendedName>
        <fullName evidence="5">Nucleotidase</fullName>
    </recommendedName>
</protein>
<dbReference type="GO" id="GO:0008253">
    <property type="term" value="F:5'-nucleotidase activity"/>
    <property type="evidence" value="ECO:0007669"/>
    <property type="project" value="InterPro"/>
</dbReference>
<feature type="active site" description="Proton donor" evidence="2">
    <location>
        <position position="17"/>
    </location>
</feature>
<dbReference type="Proteomes" id="UP000230391">
    <property type="component" value="Unassembled WGS sequence"/>
</dbReference>
<organism evidence="3 4">
    <name type="scientific">Candidatus Kaiserbacteria bacterium CG_4_9_14_0_2_um_filter_41_32</name>
    <dbReference type="NCBI Taxonomy" id="1974601"/>
    <lineage>
        <taxon>Bacteria</taxon>
        <taxon>Candidatus Kaiseribacteriota</taxon>
    </lineage>
</organism>
<evidence type="ECO:0000256" key="1">
    <source>
        <dbReference type="ARBA" id="ARBA00009589"/>
    </source>
</evidence>
<dbReference type="InterPro" id="IPR036412">
    <property type="entry name" value="HAD-like_sf"/>
</dbReference>
<evidence type="ECO:0000313" key="3">
    <source>
        <dbReference type="EMBL" id="PJC56371.1"/>
    </source>
</evidence>